<name>A0A6J5TA08_9CAUD</name>
<gene>
    <name evidence="1" type="ORF">UFOVP71_284</name>
</gene>
<evidence type="ECO:0000313" key="1">
    <source>
        <dbReference type="EMBL" id="CAB4241746.1"/>
    </source>
</evidence>
<protein>
    <submittedName>
        <fullName evidence="1">Uncharacterized protein</fullName>
    </submittedName>
</protein>
<proteinExistence type="predicted"/>
<organism evidence="1">
    <name type="scientific">uncultured Caudovirales phage</name>
    <dbReference type="NCBI Taxonomy" id="2100421"/>
    <lineage>
        <taxon>Viruses</taxon>
        <taxon>Duplodnaviria</taxon>
        <taxon>Heunggongvirae</taxon>
        <taxon>Uroviricota</taxon>
        <taxon>Caudoviricetes</taxon>
        <taxon>Peduoviridae</taxon>
        <taxon>Maltschvirus</taxon>
        <taxon>Maltschvirus maltsch</taxon>
    </lineage>
</organism>
<sequence>MSMRNQNMLLANGSLDQTGLAIRADGYYGYADGMHTVGFYLNNFIGRIYIDATLSDDPGENDWFPIGLGDIEFADYDTATTGIETFNIIGNFVFLRAKIKRSHIGNDAGLLGTCEKVVLSL</sequence>
<dbReference type="EMBL" id="LR797824">
    <property type="protein sequence ID" value="CAB4241746.1"/>
    <property type="molecule type" value="Genomic_DNA"/>
</dbReference>
<accession>A0A6J5TA08</accession>
<reference evidence="1" key="1">
    <citation type="submission" date="2020-05" db="EMBL/GenBank/DDBJ databases">
        <authorList>
            <person name="Chiriac C."/>
            <person name="Salcher M."/>
            <person name="Ghai R."/>
            <person name="Kavagutti S V."/>
        </authorList>
    </citation>
    <scope>NUCLEOTIDE SEQUENCE</scope>
</reference>